<dbReference type="RefSeq" id="WP_326510290.1">
    <property type="nucleotide sequence ID" value="NZ_JAWIIV010000068.1"/>
</dbReference>
<evidence type="ECO:0000313" key="3">
    <source>
        <dbReference type="EMBL" id="MEC4723687.1"/>
    </source>
</evidence>
<dbReference type="Pfam" id="PF14347">
    <property type="entry name" value="DUF4399"/>
    <property type="match status" value="1"/>
</dbReference>
<dbReference type="Proteomes" id="UP001352263">
    <property type="component" value="Unassembled WGS sequence"/>
</dbReference>
<organism evidence="3 4">
    <name type="scientific">Noviherbaspirillum album</name>
    <dbReference type="NCBI Taxonomy" id="3080276"/>
    <lineage>
        <taxon>Bacteria</taxon>
        <taxon>Pseudomonadati</taxon>
        <taxon>Pseudomonadota</taxon>
        <taxon>Betaproteobacteria</taxon>
        <taxon>Burkholderiales</taxon>
        <taxon>Oxalobacteraceae</taxon>
        <taxon>Noviherbaspirillum</taxon>
    </lineage>
</organism>
<keyword evidence="1" id="KW-0732">Signal</keyword>
<comment type="caution">
    <text evidence="3">The sequence shown here is derived from an EMBL/GenBank/DDBJ whole genome shotgun (WGS) entry which is preliminary data.</text>
</comment>
<dbReference type="EMBL" id="JAWIIV010000068">
    <property type="protein sequence ID" value="MEC4723687.1"/>
    <property type="molecule type" value="Genomic_DNA"/>
</dbReference>
<sequence length="141" mass="15273">MQNAYVFAALALIGGAQASTSHAATPAPENAQVYFIWPQDGMVINGGKFWVRMGLRNMGVAPKGVDLPNVGHHHLLIDAGQLAINEPIPSDRNHLHFGAGETEARIELPPGKHTLQLMLGDRDHVPHDPPVQSKKITITVR</sequence>
<protein>
    <submittedName>
        <fullName evidence="3">DUF4399 domain-containing protein</fullName>
    </submittedName>
</protein>
<feature type="signal peptide" evidence="1">
    <location>
        <begin position="1"/>
        <end position="23"/>
    </location>
</feature>
<reference evidence="3 4" key="1">
    <citation type="submission" date="2023-10" db="EMBL/GenBank/DDBJ databases">
        <title>Noviherbaspirillum sp. CPCC 100848 genome assembly.</title>
        <authorList>
            <person name="Li X.Y."/>
            <person name="Fang X.M."/>
        </authorList>
    </citation>
    <scope>NUCLEOTIDE SEQUENCE [LARGE SCALE GENOMIC DNA]</scope>
    <source>
        <strain evidence="3 4">CPCC 100848</strain>
    </source>
</reference>
<feature type="domain" description="DUF4399" evidence="2">
    <location>
        <begin position="51"/>
        <end position="141"/>
    </location>
</feature>
<keyword evidence="4" id="KW-1185">Reference proteome</keyword>
<feature type="chain" id="PRO_5046120578" evidence="1">
    <location>
        <begin position="24"/>
        <end position="141"/>
    </location>
</feature>
<name>A0ABU6JKA9_9BURK</name>
<evidence type="ECO:0000313" key="4">
    <source>
        <dbReference type="Proteomes" id="UP001352263"/>
    </source>
</evidence>
<evidence type="ECO:0000259" key="2">
    <source>
        <dbReference type="Pfam" id="PF14347"/>
    </source>
</evidence>
<dbReference type="InterPro" id="IPR025512">
    <property type="entry name" value="DUF4399"/>
</dbReference>
<proteinExistence type="predicted"/>
<evidence type="ECO:0000256" key="1">
    <source>
        <dbReference type="SAM" id="SignalP"/>
    </source>
</evidence>
<accession>A0ABU6JKA9</accession>
<gene>
    <name evidence="3" type="ORF">RY831_31685</name>
</gene>